<dbReference type="Pfam" id="PF01243">
    <property type="entry name" value="PNPOx_N"/>
    <property type="match status" value="1"/>
</dbReference>
<dbReference type="Gene3D" id="2.30.110.10">
    <property type="entry name" value="Electron Transport, Fmn-binding Protein, Chain A"/>
    <property type="match status" value="1"/>
</dbReference>
<dbReference type="Proteomes" id="UP000002484">
    <property type="component" value="Chromosome"/>
</dbReference>
<keyword evidence="4" id="KW-1185">Reference proteome</keyword>
<dbReference type="InParanoid" id="E3IVA5"/>
<evidence type="ECO:0000313" key="3">
    <source>
        <dbReference type="EMBL" id="ADP81269.1"/>
    </source>
</evidence>
<dbReference type="InterPro" id="IPR052019">
    <property type="entry name" value="F420H2_bilvrd_red/Heme_oxyg"/>
</dbReference>
<dbReference type="SUPFAM" id="SSF50475">
    <property type="entry name" value="FMN-binding split barrel"/>
    <property type="match status" value="1"/>
</dbReference>
<proteinExistence type="predicted"/>
<dbReference type="KEGG" id="fri:FraEuI1c_3256"/>
<dbReference type="RefSeq" id="WP_013424387.1">
    <property type="nucleotide sequence ID" value="NC_014666.1"/>
</dbReference>
<dbReference type="EMBL" id="CP002299">
    <property type="protein sequence ID" value="ADP81269.1"/>
    <property type="molecule type" value="Genomic_DNA"/>
</dbReference>
<reference evidence="3 4" key="1">
    <citation type="submission" date="2010-10" db="EMBL/GenBank/DDBJ databases">
        <title>Complete sequence of Frankia sp. EuI1c.</title>
        <authorList>
            <consortium name="US DOE Joint Genome Institute"/>
            <person name="Lucas S."/>
            <person name="Copeland A."/>
            <person name="Lapidus A."/>
            <person name="Cheng J.-F."/>
            <person name="Bruce D."/>
            <person name="Goodwin L."/>
            <person name="Pitluck S."/>
            <person name="Chertkov O."/>
            <person name="Detter J.C."/>
            <person name="Han C."/>
            <person name="Tapia R."/>
            <person name="Land M."/>
            <person name="Hauser L."/>
            <person name="Jeffries C."/>
            <person name="Kyrpides N."/>
            <person name="Ivanova N."/>
            <person name="Mikhailova N."/>
            <person name="Beauchemin N."/>
            <person name="Sen A."/>
            <person name="Sur S.A."/>
            <person name="Gtari M."/>
            <person name="Wall L."/>
            <person name="Tisa L."/>
            <person name="Woyke T."/>
        </authorList>
    </citation>
    <scope>NUCLEOTIDE SEQUENCE [LARGE SCALE GENOMIC DNA]</scope>
    <source>
        <strain evidence="4">DSM 45817 / CECT 9037 / EuI1c</strain>
    </source>
</reference>
<dbReference type="PANTHER" id="PTHR35176">
    <property type="entry name" value="HEME OXYGENASE HI_0854-RELATED"/>
    <property type="match status" value="1"/>
</dbReference>
<evidence type="ECO:0000313" key="4">
    <source>
        <dbReference type="Proteomes" id="UP000002484"/>
    </source>
</evidence>
<dbReference type="OrthoDB" id="162914at2"/>
<dbReference type="eggNOG" id="COG3467">
    <property type="taxonomic scope" value="Bacteria"/>
</dbReference>
<name>E3IVA5_PSEI1</name>
<dbReference type="PANTHER" id="PTHR35176:SF6">
    <property type="entry name" value="HEME OXYGENASE HI_0854-RELATED"/>
    <property type="match status" value="1"/>
</dbReference>
<dbReference type="InterPro" id="IPR012349">
    <property type="entry name" value="Split_barrel_FMN-bd"/>
</dbReference>
<accession>E3IVA5</accession>
<organism evidence="3 4">
    <name type="scientific">Pseudofrankia inefficax (strain DSM 45817 / CECT 9037 / DDB 130130 / EuI1c)</name>
    <name type="common">Frankia inefficax</name>
    <dbReference type="NCBI Taxonomy" id="298654"/>
    <lineage>
        <taxon>Bacteria</taxon>
        <taxon>Bacillati</taxon>
        <taxon>Actinomycetota</taxon>
        <taxon>Actinomycetes</taxon>
        <taxon>Frankiales</taxon>
        <taxon>Frankiaceae</taxon>
        <taxon>Pseudofrankia</taxon>
    </lineage>
</organism>
<evidence type="ECO:0000256" key="1">
    <source>
        <dbReference type="ARBA" id="ARBA00023002"/>
    </source>
</evidence>
<dbReference type="InterPro" id="IPR011576">
    <property type="entry name" value="Pyridox_Oxase_N"/>
</dbReference>
<protein>
    <submittedName>
        <fullName evidence="3">Pyridoxamine 5'-phosphate oxidase-related FMN-binding protein</fullName>
    </submittedName>
</protein>
<dbReference type="AlphaFoldDB" id="E3IVA5"/>
<dbReference type="GO" id="GO:0016627">
    <property type="term" value="F:oxidoreductase activity, acting on the CH-CH group of donors"/>
    <property type="evidence" value="ECO:0007669"/>
    <property type="project" value="TreeGrafter"/>
</dbReference>
<gene>
    <name evidence="3" type="ordered locus">FraEuI1c_3256</name>
</gene>
<dbReference type="HOGENOM" id="CLU_123922_5_0_11"/>
<feature type="domain" description="Pyridoxamine 5'-phosphate oxidase N-terminal" evidence="2">
    <location>
        <begin position="7"/>
        <end position="135"/>
    </location>
</feature>
<evidence type="ECO:0000259" key="2">
    <source>
        <dbReference type="Pfam" id="PF01243"/>
    </source>
</evidence>
<dbReference type="GO" id="GO:0005829">
    <property type="term" value="C:cytosol"/>
    <property type="evidence" value="ECO:0007669"/>
    <property type="project" value="TreeGrafter"/>
</dbReference>
<keyword evidence="1" id="KW-0560">Oxidoreductase</keyword>
<sequence length="151" mass="17004">MSIRLTDDEAWAAIEAAHTGILTTLRADGRPITLPTWFVVVDRTVCLRTPVGSKKVARVRRDPRASFLVEHGEQWQALFGVHLSGQLRTVTDDTEQAHVHGALDEKYRDYRLAPDAMPETARQAYATFAVLRLAPEGRLLTWDNSRMRPPS</sequence>
<dbReference type="STRING" id="298654.FraEuI1c_3256"/>
<dbReference type="GO" id="GO:0070967">
    <property type="term" value="F:coenzyme F420 binding"/>
    <property type="evidence" value="ECO:0007669"/>
    <property type="project" value="TreeGrafter"/>
</dbReference>